<evidence type="ECO:0000256" key="14">
    <source>
        <dbReference type="ARBA" id="ARBA00023268"/>
    </source>
</evidence>
<dbReference type="Gene3D" id="1.10.3810.10">
    <property type="entry name" value="Biosynthetic peptidoglycan transglycosylase-like"/>
    <property type="match status" value="1"/>
</dbReference>
<dbReference type="Proteomes" id="UP001597297">
    <property type="component" value="Unassembled WGS sequence"/>
</dbReference>
<keyword evidence="6" id="KW-0121">Carboxypeptidase</keyword>
<evidence type="ECO:0000256" key="6">
    <source>
        <dbReference type="ARBA" id="ARBA00022645"/>
    </source>
</evidence>
<evidence type="ECO:0000256" key="3">
    <source>
        <dbReference type="ARBA" id="ARBA00007090"/>
    </source>
</evidence>
<keyword evidence="18" id="KW-1133">Transmembrane helix</keyword>
<dbReference type="EC" id="2.4.-.-" evidence="21"/>
<evidence type="ECO:0000256" key="11">
    <source>
        <dbReference type="ARBA" id="ARBA00022960"/>
    </source>
</evidence>
<keyword evidence="11" id="KW-0133">Cell shape</keyword>
<evidence type="ECO:0000256" key="17">
    <source>
        <dbReference type="ARBA" id="ARBA00049902"/>
    </source>
</evidence>
<feature type="transmembrane region" description="Helical" evidence="18">
    <location>
        <begin position="20"/>
        <end position="48"/>
    </location>
</feature>
<keyword evidence="14" id="KW-0511">Multifunctional enzyme</keyword>
<comment type="caution">
    <text evidence="21">The sequence shown here is derived from an EMBL/GenBank/DDBJ whole genome shotgun (WGS) entry which is preliminary data.</text>
</comment>
<dbReference type="InterPro" id="IPR001264">
    <property type="entry name" value="Glyco_trans_51"/>
</dbReference>
<gene>
    <name evidence="21" type="ORF">ACFSQZ_13440</name>
</gene>
<dbReference type="InterPro" id="IPR012338">
    <property type="entry name" value="Beta-lactam/transpept-like"/>
</dbReference>
<evidence type="ECO:0000256" key="7">
    <source>
        <dbReference type="ARBA" id="ARBA00022670"/>
    </source>
</evidence>
<dbReference type="InterPro" id="IPR001460">
    <property type="entry name" value="PCN-bd_Tpept"/>
</dbReference>
<keyword evidence="7" id="KW-0645">Protease</keyword>
<dbReference type="PANTHER" id="PTHR32282:SF11">
    <property type="entry name" value="PENICILLIN-BINDING PROTEIN 1B"/>
    <property type="match status" value="1"/>
</dbReference>
<keyword evidence="12" id="KW-0573">Peptidoglycan synthesis</keyword>
<dbReference type="EMBL" id="JBHUJC010000042">
    <property type="protein sequence ID" value="MFD2277478.1"/>
    <property type="molecule type" value="Genomic_DNA"/>
</dbReference>
<evidence type="ECO:0000256" key="4">
    <source>
        <dbReference type="ARBA" id="ARBA00007739"/>
    </source>
</evidence>
<feature type="domain" description="Glycosyl transferase family 51" evidence="20">
    <location>
        <begin position="80"/>
        <end position="246"/>
    </location>
</feature>
<feature type="domain" description="Penicillin-binding protein transpeptidase" evidence="19">
    <location>
        <begin position="430"/>
        <end position="500"/>
    </location>
</feature>
<evidence type="ECO:0000256" key="13">
    <source>
        <dbReference type="ARBA" id="ARBA00023136"/>
    </source>
</evidence>
<keyword evidence="15" id="KW-0961">Cell wall biogenesis/degradation</keyword>
<organism evidence="21 22">
    <name type="scientific">Rubritalea spongiae</name>
    <dbReference type="NCBI Taxonomy" id="430797"/>
    <lineage>
        <taxon>Bacteria</taxon>
        <taxon>Pseudomonadati</taxon>
        <taxon>Verrucomicrobiota</taxon>
        <taxon>Verrucomicrobiia</taxon>
        <taxon>Verrucomicrobiales</taxon>
        <taxon>Rubritaleaceae</taxon>
        <taxon>Rubritalea</taxon>
    </lineage>
</organism>
<dbReference type="RefSeq" id="WP_377093412.1">
    <property type="nucleotide sequence ID" value="NZ_JBHSJM010000001.1"/>
</dbReference>
<dbReference type="SUPFAM" id="SSF56601">
    <property type="entry name" value="beta-lactamase/transpeptidase-like"/>
    <property type="match status" value="1"/>
</dbReference>
<evidence type="ECO:0000259" key="19">
    <source>
        <dbReference type="Pfam" id="PF00905"/>
    </source>
</evidence>
<evidence type="ECO:0000256" key="8">
    <source>
        <dbReference type="ARBA" id="ARBA00022676"/>
    </source>
</evidence>
<keyword evidence="5" id="KW-1003">Cell membrane</keyword>
<dbReference type="InterPro" id="IPR023346">
    <property type="entry name" value="Lysozyme-like_dom_sf"/>
</dbReference>
<comment type="similarity">
    <text evidence="3">In the C-terminal section; belongs to the transpeptidase family.</text>
</comment>
<evidence type="ECO:0000313" key="22">
    <source>
        <dbReference type="Proteomes" id="UP001597297"/>
    </source>
</evidence>
<reference evidence="22" key="1">
    <citation type="journal article" date="2019" name="Int. J. Syst. Evol. Microbiol.">
        <title>The Global Catalogue of Microorganisms (GCM) 10K type strain sequencing project: providing services to taxonomists for standard genome sequencing and annotation.</title>
        <authorList>
            <consortium name="The Broad Institute Genomics Platform"/>
            <consortium name="The Broad Institute Genome Sequencing Center for Infectious Disease"/>
            <person name="Wu L."/>
            <person name="Ma J."/>
        </authorList>
    </citation>
    <scope>NUCLEOTIDE SEQUENCE [LARGE SCALE GENOMIC DNA]</scope>
    <source>
        <strain evidence="22">JCM 16545</strain>
    </source>
</reference>
<accession>A0ABW5E4A9</accession>
<dbReference type="InterPro" id="IPR050396">
    <property type="entry name" value="Glycosyltr_51/Transpeptidase"/>
</dbReference>
<dbReference type="Pfam" id="PF00912">
    <property type="entry name" value="Transgly"/>
    <property type="match status" value="1"/>
</dbReference>
<keyword evidence="10" id="KW-0378">Hydrolase</keyword>
<keyword evidence="18" id="KW-0812">Transmembrane</keyword>
<comment type="catalytic activity">
    <reaction evidence="17">
        <text>[GlcNAc-(1-&gt;4)-Mur2Ac(oyl-L-Ala-gamma-D-Glu-L-Lys-D-Ala-D-Ala)](n)-di-trans,octa-cis-undecaprenyl diphosphate + beta-D-GlcNAc-(1-&gt;4)-Mur2Ac(oyl-L-Ala-gamma-D-Glu-L-Lys-D-Ala-D-Ala)-di-trans,octa-cis-undecaprenyl diphosphate = [GlcNAc-(1-&gt;4)-Mur2Ac(oyl-L-Ala-gamma-D-Glu-L-Lys-D-Ala-D-Ala)](n+1)-di-trans,octa-cis-undecaprenyl diphosphate + di-trans,octa-cis-undecaprenyl diphosphate + H(+)</text>
        <dbReference type="Rhea" id="RHEA:23708"/>
        <dbReference type="Rhea" id="RHEA-COMP:9602"/>
        <dbReference type="Rhea" id="RHEA-COMP:9603"/>
        <dbReference type="ChEBI" id="CHEBI:15378"/>
        <dbReference type="ChEBI" id="CHEBI:58405"/>
        <dbReference type="ChEBI" id="CHEBI:60033"/>
        <dbReference type="ChEBI" id="CHEBI:78435"/>
        <dbReference type="EC" id="2.4.99.28"/>
    </reaction>
</comment>
<evidence type="ECO:0000256" key="10">
    <source>
        <dbReference type="ARBA" id="ARBA00022801"/>
    </source>
</evidence>
<proteinExistence type="inferred from homology"/>
<evidence type="ECO:0000256" key="12">
    <source>
        <dbReference type="ARBA" id="ARBA00022984"/>
    </source>
</evidence>
<sequence length="554" mass="61947">MNWKSEQNSKSPMTSWMPEWLQLCVRVAIRLFILGLIIFLLIAGYYGYRAQQFNLDKVAEQQQQNVLLDTSGLQLQLTNAKFQDCITQDDLPPHLIDALIAREDTNFQTHCGVDFKGLIRATLRNIKDMSFTQGASTLSMQLARNTYDIRAKSIDRKLLEIALTLRIEQHYNKEQIMAFYLNRIYFGSGCYGVEQASQKYFSKPTKDLNISESATLVGIIRGPHIFSPLRNLPAAQEQRDQVLDRMVDIGRLSPAEAKQIEDTPLTLHQSDSESADTVRCNPYAMKALDRHLQEILAEKDVREGALTIQTTLSQQSIETAQQDIDQLLSENGDQELQVACVILNHATGAIHCIIGGKSYTHSPFNRALDSKIDLGNAFTPFIYAAALERSKPPIKGQPAQTGKQLDPNDMVGIAKRFGFKGPFNSEEIFYGSATCTPLELATAYATLANEGKRPHTYYIQEIKNRQGESIFKNTPSPKPAIQPGSAKATLDLLNNFQGITSHSTTAFGGRALWSMAKSGDLTAVLWLGYDQPEPVPNSSELIRKMRKITHSWVN</sequence>
<evidence type="ECO:0000256" key="1">
    <source>
        <dbReference type="ARBA" id="ARBA00004236"/>
    </source>
</evidence>
<comment type="catalytic activity">
    <reaction evidence="16">
        <text>Preferential cleavage: (Ac)2-L-Lys-D-Ala-|-D-Ala. Also transpeptidation of peptidyl-alanyl moieties that are N-acyl substituents of D-alanine.</text>
        <dbReference type="EC" id="3.4.16.4"/>
    </reaction>
</comment>
<evidence type="ECO:0000256" key="18">
    <source>
        <dbReference type="SAM" id="Phobius"/>
    </source>
</evidence>
<comment type="subcellular location">
    <subcellularLocation>
        <location evidence="1">Cell membrane</location>
    </subcellularLocation>
</comment>
<dbReference type="GO" id="GO:0016757">
    <property type="term" value="F:glycosyltransferase activity"/>
    <property type="evidence" value="ECO:0007669"/>
    <property type="project" value="UniProtKB-KW"/>
</dbReference>
<dbReference type="PANTHER" id="PTHR32282">
    <property type="entry name" value="BINDING PROTEIN TRANSPEPTIDASE, PUTATIVE-RELATED"/>
    <property type="match status" value="1"/>
</dbReference>
<evidence type="ECO:0000256" key="9">
    <source>
        <dbReference type="ARBA" id="ARBA00022679"/>
    </source>
</evidence>
<evidence type="ECO:0000256" key="5">
    <source>
        <dbReference type="ARBA" id="ARBA00022475"/>
    </source>
</evidence>
<dbReference type="Gene3D" id="3.40.710.10">
    <property type="entry name" value="DD-peptidase/beta-lactamase superfamily"/>
    <property type="match status" value="2"/>
</dbReference>
<comment type="pathway">
    <text evidence="2">Cell wall biogenesis; peptidoglycan biosynthesis.</text>
</comment>
<evidence type="ECO:0000256" key="15">
    <source>
        <dbReference type="ARBA" id="ARBA00023316"/>
    </source>
</evidence>
<evidence type="ECO:0000256" key="2">
    <source>
        <dbReference type="ARBA" id="ARBA00004752"/>
    </source>
</evidence>
<keyword evidence="22" id="KW-1185">Reference proteome</keyword>
<keyword evidence="8 21" id="KW-0328">Glycosyltransferase</keyword>
<keyword evidence="9 21" id="KW-0808">Transferase</keyword>
<dbReference type="Pfam" id="PF00905">
    <property type="entry name" value="Transpeptidase"/>
    <property type="match status" value="1"/>
</dbReference>
<comment type="similarity">
    <text evidence="4">In the N-terminal section; belongs to the glycosyltransferase 51 family.</text>
</comment>
<evidence type="ECO:0000313" key="21">
    <source>
        <dbReference type="EMBL" id="MFD2277478.1"/>
    </source>
</evidence>
<name>A0ABW5E4A9_9BACT</name>
<dbReference type="InterPro" id="IPR036950">
    <property type="entry name" value="PBP_transglycosylase"/>
</dbReference>
<keyword evidence="13 18" id="KW-0472">Membrane</keyword>
<evidence type="ECO:0000256" key="16">
    <source>
        <dbReference type="ARBA" id="ARBA00034000"/>
    </source>
</evidence>
<protein>
    <submittedName>
        <fullName evidence="21">Transglycosylase domain-containing protein</fullName>
        <ecNumber evidence="21">2.4.-.-</ecNumber>
    </submittedName>
</protein>
<evidence type="ECO:0000259" key="20">
    <source>
        <dbReference type="Pfam" id="PF00912"/>
    </source>
</evidence>
<dbReference type="SUPFAM" id="SSF53955">
    <property type="entry name" value="Lysozyme-like"/>
    <property type="match status" value="1"/>
</dbReference>